<comment type="cofactor">
    <cofactor evidence="1">
        <name>Fe(2+)</name>
        <dbReference type="ChEBI" id="CHEBI:29033"/>
    </cofactor>
</comment>
<dbReference type="STRING" id="1206466.K0KC97"/>
<name>K0KC97_WICCF</name>
<dbReference type="InterPro" id="IPR042098">
    <property type="entry name" value="TauD-like_sf"/>
</dbReference>
<evidence type="ECO:0000256" key="5">
    <source>
        <dbReference type="ARBA" id="ARBA00023002"/>
    </source>
</evidence>
<proteinExistence type="inferred from homology"/>
<dbReference type="Pfam" id="PF02668">
    <property type="entry name" value="TauD"/>
    <property type="match status" value="1"/>
</dbReference>
<evidence type="ECO:0000259" key="8">
    <source>
        <dbReference type="Pfam" id="PF02668"/>
    </source>
</evidence>
<dbReference type="Gene3D" id="3.60.130.10">
    <property type="entry name" value="Clavaminate synthase-like"/>
    <property type="match status" value="1"/>
</dbReference>
<dbReference type="GO" id="GO:0005737">
    <property type="term" value="C:cytoplasm"/>
    <property type="evidence" value="ECO:0007669"/>
    <property type="project" value="TreeGrafter"/>
</dbReference>
<sequence length="389" mass="44114">MAPSATTTATITAKAEPAPVPTPQAKDSGYTNLDIHYRKDQDSVDPKTGILTVGEKDQQYVDYKEWLPTWDPKQKLDPYPEDFNKDFVDRGHYADPEFKNLFPPSAKDSIKFKNLSPRLGTEVEGVQLSQLDSKGKDDLALYVAQRGVVVFRNQDLKDKGLEFNKKFGEHFGPLHIHPSSGAPLDYPEFHITYRRKDPNEYQKVFGNRLHTKGWHSDVTYEKNPPGTTFFAMLQGPESGGDTLFSDTEEAYNRLSPKFKEMIADLKCVHSSYEQAAQSNASGGIERRPPSASIHPLVRTHPVTKKKSLFAGRAFIRQIIGLKQEESDAILNLLTDFLDHSVDLQVRARWEPGSVVVWDNRRLLHSATFDWNSGEVRHCYRITPMAERPQ</sequence>
<dbReference type="GO" id="GO:0000907">
    <property type="term" value="F:sulfonate dioxygenase activity"/>
    <property type="evidence" value="ECO:0007669"/>
    <property type="project" value="TreeGrafter"/>
</dbReference>
<evidence type="ECO:0000256" key="1">
    <source>
        <dbReference type="ARBA" id="ARBA00001954"/>
    </source>
</evidence>
<dbReference type="GO" id="GO:0046872">
    <property type="term" value="F:metal ion binding"/>
    <property type="evidence" value="ECO:0007669"/>
    <property type="project" value="UniProtKB-KW"/>
</dbReference>
<evidence type="ECO:0000256" key="2">
    <source>
        <dbReference type="ARBA" id="ARBA00005896"/>
    </source>
</evidence>
<evidence type="ECO:0000313" key="10">
    <source>
        <dbReference type="Proteomes" id="UP000009328"/>
    </source>
</evidence>
<protein>
    <submittedName>
        <fullName evidence="9">Alpha-ketoglutarate-dependent sulfonate dioxygenase</fullName>
        <ecNumber evidence="9">1.14.11.-</ecNumber>
    </submittedName>
</protein>
<reference evidence="9 10" key="1">
    <citation type="journal article" date="2012" name="Eukaryot. Cell">
        <title>Draft genome sequence of Wickerhamomyces ciferrii NRRL Y-1031 F-60-10.</title>
        <authorList>
            <person name="Schneider J."/>
            <person name="Andrea H."/>
            <person name="Blom J."/>
            <person name="Jaenicke S."/>
            <person name="Ruckert C."/>
            <person name="Schorsch C."/>
            <person name="Szczepanowski R."/>
            <person name="Farwick M."/>
            <person name="Goesmann A."/>
            <person name="Puhler A."/>
            <person name="Schaffer S."/>
            <person name="Tauch A."/>
            <person name="Kohler T."/>
            <person name="Brinkrolf K."/>
        </authorList>
    </citation>
    <scope>NUCLEOTIDE SEQUENCE [LARGE SCALE GENOMIC DNA]</scope>
    <source>
        <strain evidence="10">ATCC 14091 / BCRC 22168 / CBS 111 / JCM 3599 / NBRC 0793 / NRRL Y-1031 F-60-10</strain>
    </source>
</reference>
<feature type="compositionally biased region" description="Low complexity" evidence="7">
    <location>
        <begin position="1"/>
        <end position="17"/>
    </location>
</feature>
<keyword evidence="10" id="KW-1185">Reference proteome</keyword>
<dbReference type="Proteomes" id="UP000009328">
    <property type="component" value="Unassembled WGS sequence"/>
</dbReference>
<feature type="region of interest" description="Disordered" evidence="7">
    <location>
        <begin position="1"/>
        <end position="30"/>
    </location>
</feature>
<organism evidence="9 10">
    <name type="scientific">Wickerhamomyces ciferrii (strain ATCC 14091 / BCRC 22168 / CBS 111 / JCM 3599 / NBRC 0793 / NRRL Y-1031 F-60-10)</name>
    <name type="common">Yeast</name>
    <name type="synonym">Pichia ciferrii</name>
    <dbReference type="NCBI Taxonomy" id="1206466"/>
    <lineage>
        <taxon>Eukaryota</taxon>
        <taxon>Fungi</taxon>
        <taxon>Dikarya</taxon>
        <taxon>Ascomycota</taxon>
        <taxon>Saccharomycotina</taxon>
        <taxon>Saccharomycetes</taxon>
        <taxon>Phaffomycetales</taxon>
        <taxon>Wickerhamomycetaceae</taxon>
        <taxon>Wickerhamomyces</taxon>
    </lineage>
</organism>
<accession>K0KC97</accession>
<dbReference type="PANTHER" id="PTHR30468:SF1">
    <property type="entry name" value="ALPHA-KETOGLUTARATE-DEPENDENT SULFONATE DIOXYGENASE"/>
    <property type="match status" value="1"/>
</dbReference>
<comment type="caution">
    <text evidence="9">The sequence shown here is derived from an EMBL/GenBank/DDBJ whole genome shotgun (WGS) entry which is preliminary data.</text>
</comment>
<dbReference type="PANTHER" id="PTHR30468">
    <property type="entry name" value="ALPHA-KETOGLUTARATE-DEPENDENT SULFONATE DIOXYGENASE"/>
    <property type="match status" value="1"/>
</dbReference>
<evidence type="ECO:0000256" key="7">
    <source>
        <dbReference type="SAM" id="MobiDB-lite"/>
    </source>
</evidence>
<dbReference type="InParanoid" id="K0KC97"/>
<dbReference type="FunCoup" id="K0KC97">
    <property type="interactions" value="13"/>
</dbReference>
<keyword evidence="6" id="KW-0408">Iron</keyword>
<dbReference type="SUPFAM" id="SSF51197">
    <property type="entry name" value="Clavaminate synthase-like"/>
    <property type="match status" value="1"/>
</dbReference>
<evidence type="ECO:0000256" key="6">
    <source>
        <dbReference type="ARBA" id="ARBA00023004"/>
    </source>
</evidence>
<comment type="similarity">
    <text evidence="2">Belongs to the TfdA dioxygenase family.</text>
</comment>
<evidence type="ECO:0000256" key="3">
    <source>
        <dbReference type="ARBA" id="ARBA00022723"/>
    </source>
</evidence>
<dbReference type="HOGENOM" id="CLU_036005_0_0_1"/>
<evidence type="ECO:0000256" key="4">
    <source>
        <dbReference type="ARBA" id="ARBA00022964"/>
    </source>
</evidence>
<dbReference type="eggNOG" id="ENOG502QT05">
    <property type="taxonomic scope" value="Eukaryota"/>
</dbReference>
<evidence type="ECO:0000313" key="9">
    <source>
        <dbReference type="EMBL" id="CCH40521.1"/>
    </source>
</evidence>
<dbReference type="EC" id="1.14.11.-" evidence="9"/>
<keyword evidence="4 9" id="KW-0223">Dioxygenase</keyword>
<dbReference type="FunFam" id="3.60.130.10:FF:000003">
    <property type="entry name" value="Alpha-ketoglutarate-dependent taurine dioxygenase"/>
    <property type="match status" value="1"/>
</dbReference>
<keyword evidence="5 9" id="KW-0560">Oxidoreductase</keyword>
<dbReference type="InterPro" id="IPR051323">
    <property type="entry name" value="AtsK-like"/>
</dbReference>
<dbReference type="EMBL" id="CAIF01000001">
    <property type="protein sequence ID" value="CCH40521.1"/>
    <property type="molecule type" value="Genomic_DNA"/>
</dbReference>
<dbReference type="InterPro" id="IPR003819">
    <property type="entry name" value="TauD/TfdA-like"/>
</dbReference>
<gene>
    <name evidence="9" type="ORF">BN7_54</name>
</gene>
<feature type="domain" description="TauD/TfdA-like" evidence="8">
    <location>
        <begin position="112"/>
        <end position="382"/>
    </location>
</feature>
<dbReference type="GO" id="GO:0044273">
    <property type="term" value="P:sulfur compound catabolic process"/>
    <property type="evidence" value="ECO:0007669"/>
    <property type="project" value="TreeGrafter"/>
</dbReference>
<dbReference type="AlphaFoldDB" id="K0KC97"/>
<keyword evidence="3" id="KW-0479">Metal-binding</keyword>